<proteinExistence type="predicted"/>
<sequence length="173" mass="20193">MADRSNQDDGAFDWGQMEKWMEGSGLPNAMDLIREPKLIQNYVNDMISNAVPAFAPSFLQKKSQIKSATKNRPKGKPASPLIKSPRTKSFETHHFVIVKFDFVQEINPEELRLFIRPDKVKLEFPDGRREEIVLPSIVLPDSYRALYKDGILQVKIRKRSLNRRYREAYIRWT</sequence>
<organism evidence="2 3">
    <name type="scientific">Paenibacillus roseus</name>
    <dbReference type="NCBI Taxonomy" id="2798579"/>
    <lineage>
        <taxon>Bacteria</taxon>
        <taxon>Bacillati</taxon>
        <taxon>Bacillota</taxon>
        <taxon>Bacilli</taxon>
        <taxon>Bacillales</taxon>
        <taxon>Paenibacillaceae</taxon>
        <taxon>Paenibacillus</taxon>
    </lineage>
</organism>
<dbReference type="Proteomes" id="UP000640274">
    <property type="component" value="Unassembled WGS sequence"/>
</dbReference>
<evidence type="ECO:0000256" key="1">
    <source>
        <dbReference type="SAM" id="MobiDB-lite"/>
    </source>
</evidence>
<keyword evidence="3" id="KW-1185">Reference proteome</keyword>
<dbReference type="EMBL" id="JAELUP010000117">
    <property type="protein sequence ID" value="MBJ6364269.1"/>
    <property type="molecule type" value="Genomic_DNA"/>
</dbReference>
<dbReference type="SUPFAM" id="SSF49764">
    <property type="entry name" value="HSP20-like chaperones"/>
    <property type="match status" value="1"/>
</dbReference>
<evidence type="ECO:0000313" key="2">
    <source>
        <dbReference type="EMBL" id="MBJ6364269.1"/>
    </source>
</evidence>
<protein>
    <submittedName>
        <fullName evidence="2">Hsp20/alpha crystallin family protein</fullName>
    </submittedName>
</protein>
<accession>A0A934MTI9</accession>
<name>A0A934MTI9_9BACL</name>
<evidence type="ECO:0000313" key="3">
    <source>
        <dbReference type="Proteomes" id="UP000640274"/>
    </source>
</evidence>
<feature type="region of interest" description="Disordered" evidence="1">
    <location>
        <begin position="65"/>
        <end position="84"/>
    </location>
</feature>
<reference evidence="2" key="1">
    <citation type="submission" date="2020-12" db="EMBL/GenBank/DDBJ databases">
        <authorList>
            <person name="Huq M.A."/>
        </authorList>
    </citation>
    <scope>NUCLEOTIDE SEQUENCE</scope>
    <source>
        <strain evidence="2">MAHUQ-46</strain>
    </source>
</reference>
<comment type="caution">
    <text evidence="2">The sequence shown here is derived from an EMBL/GenBank/DDBJ whole genome shotgun (WGS) entry which is preliminary data.</text>
</comment>
<dbReference type="InterPro" id="IPR008978">
    <property type="entry name" value="HSP20-like_chaperone"/>
</dbReference>
<dbReference type="CDD" id="cd00298">
    <property type="entry name" value="ACD_sHsps_p23-like"/>
    <property type="match status" value="1"/>
</dbReference>
<dbReference type="AlphaFoldDB" id="A0A934MTI9"/>
<gene>
    <name evidence="2" type="ORF">JFN88_23915</name>
</gene>